<dbReference type="InterPro" id="IPR036264">
    <property type="entry name" value="Bact_exopeptidase_dim_dom"/>
</dbReference>
<dbReference type="GO" id="GO:0016813">
    <property type="term" value="F:hydrolase activity, acting on carbon-nitrogen (but not peptide) bonds, in linear amidines"/>
    <property type="evidence" value="ECO:0007669"/>
    <property type="project" value="InterPro"/>
</dbReference>
<feature type="binding site" evidence="3">
    <location>
        <position position="90"/>
    </location>
    <ligand>
        <name>Zn(2+)</name>
        <dbReference type="ChEBI" id="CHEBI:29105"/>
        <label>2</label>
    </ligand>
</feature>
<evidence type="ECO:0000313" key="6">
    <source>
        <dbReference type="Proteomes" id="UP000003806"/>
    </source>
</evidence>
<dbReference type="SUPFAM" id="SSF55031">
    <property type="entry name" value="Bacterial exopeptidase dimerisation domain"/>
    <property type="match status" value="1"/>
</dbReference>
<evidence type="ECO:0000256" key="4">
    <source>
        <dbReference type="PIRSR" id="PIRSR001235-2"/>
    </source>
</evidence>
<feature type="binding site" evidence="3">
    <location>
        <position position="382"/>
    </location>
    <ligand>
        <name>Zn(2+)</name>
        <dbReference type="ChEBI" id="CHEBI:29105"/>
        <label>2</label>
    </ligand>
</feature>
<dbReference type="AlphaFoldDB" id="H0ULK6"/>
<name>H0ULK6_9BACT</name>
<feature type="binding site" evidence="4">
    <location>
        <position position="288"/>
    </location>
    <ligand>
        <name>allantoate</name>
        <dbReference type="ChEBI" id="CHEBI:17536"/>
    </ligand>
</feature>
<dbReference type="RefSeq" id="WP_008519945.1">
    <property type="nucleotide sequence ID" value="NZ_CM001376.1"/>
</dbReference>
<comment type="cofactor">
    <cofactor evidence="3">
        <name>Zn(2+)</name>
        <dbReference type="ChEBI" id="CHEBI:29105"/>
    </cofactor>
    <text evidence="3">Binds 2 Zn(2+) ions per subunit.</text>
</comment>
<feature type="binding site" evidence="4">
    <location>
        <position position="275"/>
    </location>
    <ligand>
        <name>allantoate</name>
        <dbReference type="ChEBI" id="CHEBI:17536"/>
    </ligand>
</feature>
<dbReference type="GO" id="GO:0046872">
    <property type="term" value="F:metal ion binding"/>
    <property type="evidence" value="ECO:0007669"/>
    <property type="project" value="UniProtKB-KW"/>
</dbReference>
<evidence type="ECO:0000313" key="5">
    <source>
        <dbReference type="EMBL" id="EHM12471.1"/>
    </source>
</evidence>
<dbReference type="EMBL" id="CM001376">
    <property type="protein sequence ID" value="EHM12471.1"/>
    <property type="molecule type" value="Genomic_DNA"/>
</dbReference>
<gene>
    <name evidence="5" type="ORF">JonanDRAFT_0034</name>
</gene>
<dbReference type="Pfam" id="PF01546">
    <property type="entry name" value="Peptidase_M20"/>
    <property type="match status" value="1"/>
</dbReference>
<dbReference type="Gene3D" id="3.30.70.360">
    <property type="match status" value="1"/>
</dbReference>
<feature type="binding site" evidence="4">
    <location>
        <position position="214"/>
    </location>
    <ligand>
        <name>allantoate</name>
        <dbReference type="ChEBI" id="CHEBI:17536"/>
    </ligand>
</feature>
<keyword evidence="3" id="KW-0479">Metal-binding</keyword>
<feature type="binding site" evidence="3">
    <location>
        <position position="189"/>
    </location>
    <ligand>
        <name>Zn(2+)</name>
        <dbReference type="ChEBI" id="CHEBI:29105"/>
        <label>1</label>
    </ligand>
</feature>
<accession>H0ULK6</accession>
<dbReference type="STRING" id="885272.JonanDRAFT_0034"/>
<keyword evidence="3" id="KW-0862">Zinc</keyword>
<organism evidence="5 6">
    <name type="scientific">Jonquetella anthropi DSM 22815</name>
    <dbReference type="NCBI Taxonomy" id="885272"/>
    <lineage>
        <taxon>Bacteria</taxon>
        <taxon>Thermotogati</taxon>
        <taxon>Synergistota</taxon>
        <taxon>Synergistia</taxon>
        <taxon>Synergistales</taxon>
        <taxon>Dethiosulfovibrionaceae</taxon>
        <taxon>Jonquetella</taxon>
    </lineage>
</organism>
<feature type="binding site" evidence="3">
    <location>
        <position position="90"/>
    </location>
    <ligand>
        <name>Zn(2+)</name>
        <dbReference type="ChEBI" id="CHEBI:29105"/>
        <label>1</label>
    </ligand>
</feature>
<sequence>MNAGLQFARRLVEEVAQIGRTDQGVTRLGFSPADRQARELLIERMTSVGASVRADSVGNLWFSLPGTNPNHPGILMGSHLDSVPQGGDFDGVLGVACAAAVMDQASRREPLTRSLNCVVFACEESSRFRLSCVGSRAVAGQLSLSQMIRFKDSGGVSLLNAIRGFGCEPVTLDRDLLVPGSYEAFLELHIEQGPALDSSDDQLGVVEAIAAPTRFSVTIFGRADHSGACPMELRHDALAAASEVVLVVERVGRAYSPRRVVAAVTTCRVFPNAINVVPGRVELAVDLRGIDRRAIDEAYQAIVQEIDRVAGERQIRIDRELLGSSEPVVLDALLVHRLKAFAQNKGYKVRVMPSGAGHDSMYVAPLIPTAMIFVPCRDGRSHCPEESIDWDRVEPGYDVLESAALTLAARP</sequence>
<comment type="similarity">
    <text evidence="1">Belongs to the peptidase M20 family.</text>
</comment>
<dbReference type="eggNOG" id="COG0624">
    <property type="taxonomic scope" value="Bacteria"/>
</dbReference>
<dbReference type="OrthoDB" id="9808195at2"/>
<evidence type="ECO:0000256" key="2">
    <source>
        <dbReference type="ARBA" id="ARBA00022801"/>
    </source>
</evidence>
<dbReference type="PANTHER" id="PTHR32494">
    <property type="entry name" value="ALLANTOATE DEIMINASE-RELATED"/>
    <property type="match status" value="1"/>
</dbReference>
<dbReference type="InterPro" id="IPR010158">
    <property type="entry name" value="Amidase_Cbmase"/>
</dbReference>
<evidence type="ECO:0000256" key="1">
    <source>
        <dbReference type="ARBA" id="ARBA00006153"/>
    </source>
</evidence>
<dbReference type="PIRSF" id="PIRSF001235">
    <property type="entry name" value="Amidase_carbamoylase"/>
    <property type="match status" value="1"/>
</dbReference>
<keyword evidence="6" id="KW-1185">Reference proteome</keyword>
<feature type="binding site" evidence="3">
    <location>
        <position position="124"/>
    </location>
    <ligand>
        <name>Zn(2+)</name>
        <dbReference type="ChEBI" id="CHEBI:29105"/>
        <label>2</label>
    </ligand>
</feature>
<dbReference type="HOGENOM" id="CLU_024588_6_0_0"/>
<evidence type="ECO:0000256" key="3">
    <source>
        <dbReference type="PIRSR" id="PIRSR001235-1"/>
    </source>
</evidence>
<reference evidence="5 6" key="1">
    <citation type="submission" date="2011-11" db="EMBL/GenBank/DDBJ databases">
        <title>The Noncontiguous Finished genome of Jonquetella anthropi DSM 22815.</title>
        <authorList>
            <consortium name="US DOE Joint Genome Institute (JGI-PGF)"/>
            <person name="Lucas S."/>
            <person name="Copeland A."/>
            <person name="Lapidus A."/>
            <person name="Glavina del Rio T."/>
            <person name="Dalin E."/>
            <person name="Tice H."/>
            <person name="Bruce D."/>
            <person name="Goodwin L."/>
            <person name="Pitluck S."/>
            <person name="Peters L."/>
            <person name="Mikhailova N."/>
            <person name="Held B."/>
            <person name="Kyrpides N."/>
            <person name="Mavromatis K."/>
            <person name="Ivanova N."/>
            <person name="Markowitz V."/>
            <person name="Cheng J.-F."/>
            <person name="Hugenholtz P."/>
            <person name="Woyke T."/>
            <person name="Wu D."/>
            <person name="Gronow S."/>
            <person name="Wellnitz S."/>
            <person name="Brambilla E."/>
            <person name="Klenk H.-P."/>
            <person name="Eisen J.A."/>
        </authorList>
    </citation>
    <scope>NUCLEOTIDE SEQUENCE [LARGE SCALE GENOMIC DNA]</scope>
    <source>
        <strain evidence="5 6">DSM 22815</strain>
    </source>
</reference>
<feature type="binding site" evidence="3">
    <location>
        <position position="79"/>
    </location>
    <ligand>
        <name>Zn(2+)</name>
        <dbReference type="ChEBI" id="CHEBI:29105"/>
        <label>1</label>
    </ligand>
</feature>
<dbReference type="Proteomes" id="UP000003806">
    <property type="component" value="Chromosome"/>
</dbReference>
<keyword evidence="2" id="KW-0378">Hydrolase</keyword>
<protein>
    <submittedName>
        <fullName evidence="5">Amidase, hydantoinase/carbamoylase family</fullName>
    </submittedName>
</protein>
<proteinExistence type="inferred from homology"/>
<dbReference type="NCBIfam" id="TIGR01879">
    <property type="entry name" value="hydantase"/>
    <property type="match status" value="1"/>
</dbReference>
<dbReference type="NCBIfam" id="NF006771">
    <property type="entry name" value="PRK09290.1-5"/>
    <property type="match status" value="1"/>
</dbReference>
<dbReference type="SUPFAM" id="SSF53187">
    <property type="entry name" value="Zn-dependent exopeptidases"/>
    <property type="match status" value="1"/>
</dbReference>
<dbReference type="PANTHER" id="PTHR32494:SF5">
    <property type="entry name" value="ALLANTOATE AMIDOHYDROLASE"/>
    <property type="match status" value="1"/>
</dbReference>
<dbReference type="Gene3D" id="3.40.630.10">
    <property type="entry name" value="Zn peptidases"/>
    <property type="match status" value="1"/>
</dbReference>
<dbReference type="CDD" id="cd03884">
    <property type="entry name" value="M20_bAS"/>
    <property type="match status" value="1"/>
</dbReference>
<dbReference type="InterPro" id="IPR002933">
    <property type="entry name" value="Peptidase_M20"/>
</dbReference>